<keyword evidence="1" id="KW-0812">Transmembrane</keyword>
<evidence type="ECO:0000313" key="2">
    <source>
        <dbReference type="EMBL" id="KRX21184.1"/>
    </source>
</evidence>
<keyword evidence="1" id="KW-0472">Membrane</keyword>
<dbReference type="Proteomes" id="UP000054630">
    <property type="component" value="Unassembled WGS sequence"/>
</dbReference>
<organism evidence="2 3">
    <name type="scientific">Trichinella nelsoni</name>
    <dbReference type="NCBI Taxonomy" id="6336"/>
    <lineage>
        <taxon>Eukaryota</taxon>
        <taxon>Metazoa</taxon>
        <taxon>Ecdysozoa</taxon>
        <taxon>Nematoda</taxon>
        <taxon>Enoplea</taxon>
        <taxon>Dorylaimia</taxon>
        <taxon>Trichinellida</taxon>
        <taxon>Trichinellidae</taxon>
        <taxon>Trichinella</taxon>
    </lineage>
</organism>
<comment type="caution">
    <text evidence="2">The sequence shown here is derived from an EMBL/GenBank/DDBJ whole genome shotgun (WGS) entry which is preliminary data.</text>
</comment>
<keyword evidence="3" id="KW-1185">Reference proteome</keyword>
<name>A0A0V0S361_9BILA</name>
<evidence type="ECO:0000313" key="3">
    <source>
        <dbReference type="Proteomes" id="UP000054630"/>
    </source>
</evidence>
<keyword evidence="1" id="KW-1133">Transmembrane helix</keyword>
<proteinExistence type="predicted"/>
<dbReference type="OrthoDB" id="10439408at2759"/>
<gene>
    <name evidence="2" type="ORF">T07_6319</name>
</gene>
<feature type="transmembrane region" description="Helical" evidence="1">
    <location>
        <begin position="14"/>
        <end position="34"/>
    </location>
</feature>
<dbReference type="EMBL" id="JYDL01000041">
    <property type="protein sequence ID" value="KRX21184.1"/>
    <property type="molecule type" value="Genomic_DNA"/>
</dbReference>
<dbReference type="AlphaFoldDB" id="A0A0V0S361"/>
<reference evidence="2 3" key="1">
    <citation type="submission" date="2015-01" db="EMBL/GenBank/DDBJ databases">
        <title>Evolution of Trichinella species and genotypes.</title>
        <authorList>
            <person name="Korhonen P.K."/>
            <person name="Edoardo P."/>
            <person name="Giuseppe L.R."/>
            <person name="Gasser R.B."/>
        </authorList>
    </citation>
    <scope>NUCLEOTIDE SEQUENCE [LARGE SCALE GENOMIC DNA]</scope>
    <source>
        <strain evidence="2">ISS37</strain>
    </source>
</reference>
<evidence type="ECO:0000256" key="1">
    <source>
        <dbReference type="SAM" id="Phobius"/>
    </source>
</evidence>
<sequence length="177" mass="20014">MCTNQSERLQSRKCTFMIIVGDFHCSPALAYFVTFDISKFSSYLFKALILAAFSFSHKRISKRQVLNGCSGCVGFLSMQIDAKTSLLLPNEPTVPSGSTLFFFFKDLTLLTCDGLKWDGGRLGTNLVRVGVFQEIELQSCLMPDSSWQYQRVSERERKQLPLPLPLPLLLLLVEIFN</sequence>
<accession>A0A0V0S361</accession>
<protein>
    <submittedName>
        <fullName evidence="2">Uncharacterized protein</fullName>
    </submittedName>
</protein>